<dbReference type="PANTHER" id="PTHR16222:SF12">
    <property type="entry name" value="ADP-RIBOSYLGLYCOHYDROLASE-RELATED"/>
    <property type="match status" value="1"/>
</dbReference>
<name>A0ABU7KIP4_9ACTN</name>
<feature type="compositionally biased region" description="Basic and acidic residues" evidence="1">
    <location>
        <begin position="458"/>
        <end position="475"/>
    </location>
</feature>
<reference evidence="2 3" key="1">
    <citation type="submission" date="2023-07" db="EMBL/GenBank/DDBJ databases">
        <authorList>
            <person name="Girao M."/>
            <person name="Carvalho M.F."/>
        </authorList>
    </citation>
    <scope>NUCLEOTIDE SEQUENCE [LARGE SCALE GENOMIC DNA]</scope>
    <source>
        <strain evidence="2 3">66/93</strain>
    </source>
</reference>
<dbReference type="InterPro" id="IPR036705">
    <property type="entry name" value="Ribosyl_crysJ1_sf"/>
</dbReference>
<gene>
    <name evidence="2" type="ORF">Q8A49_00530</name>
</gene>
<organism evidence="2 3">
    <name type="scientific">Nocardiopsis tropica</name>
    <dbReference type="NCBI Taxonomy" id="109330"/>
    <lineage>
        <taxon>Bacteria</taxon>
        <taxon>Bacillati</taxon>
        <taxon>Actinomycetota</taxon>
        <taxon>Actinomycetes</taxon>
        <taxon>Streptosporangiales</taxon>
        <taxon>Nocardiopsidaceae</taxon>
        <taxon>Nocardiopsis</taxon>
    </lineage>
</organism>
<dbReference type="SUPFAM" id="SSF101478">
    <property type="entry name" value="ADP-ribosylglycohydrolase"/>
    <property type="match status" value="1"/>
</dbReference>
<dbReference type="EMBL" id="JAUUCC010000001">
    <property type="protein sequence ID" value="MEE2048982.1"/>
    <property type="molecule type" value="Genomic_DNA"/>
</dbReference>
<evidence type="ECO:0000313" key="2">
    <source>
        <dbReference type="EMBL" id="MEE2048982.1"/>
    </source>
</evidence>
<dbReference type="Gene3D" id="1.10.4080.10">
    <property type="entry name" value="ADP-ribosylation/Crystallin J1"/>
    <property type="match status" value="1"/>
</dbReference>
<feature type="region of interest" description="Disordered" evidence="1">
    <location>
        <begin position="455"/>
        <end position="483"/>
    </location>
</feature>
<comment type="caution">
    <text evidence="2">The sequence shown here is derived from an EMBL/GenBank/DDBJ whole genome shotgun (WGS) entry which is preliminary data.</text>
</comment>
<dbReference type="RefSeq" id="WP_330156291.1">
    <property type="nucleotide sequence ID" value="NZ_BAAAJA010000006.1"/>
</dbReference>
<dbReference type="Proteomes" id="UP001348641">
    <property type="component" value="Unassembled WGS sequence"/>
</dbReference>
<dbReference type="InterPro" id="IPR029068">
    <property type="entry name" value="Glyas_Bleomycin-R_OHBP_Dase"/>
</dbReference>
<dbReference type="Pfam" id="PF03747">
    <property type="entry name" value="ADP_ribosyl_GH"/>
    <property type="match status" value="1"/>
</dbReference>
<dbReference type="InterPro" id="IPR050792">
    <property type="entry name" value="ADP-ribosylglycohydrolase"/>
</dbReference>
<evidence type="ECO:0000313" key="3">
    <source>
        <dbReference type="Proteomes" id="UP001348641"/>
    </source>
</evidence>
<accession>A0ABU7KIP4</accession>
<dbReference type="SUPFAM" id="SSF54593">
    <property type="entry name" value="Glyoxalase/Bleomycin resistance protein/Dihydroxybiphenyl dioxygenase"/>
    <property type="match status" value="1"/>
</dbReference>
<protein>
    <submittedName>
        <fullName evidence="2">ADP-ribosylglycohydrolase family protein</fullName>
    </submittedName>
</protein>
<dbReference type="InterPro" id="IPR005502">
    <property type="entry name" value="Ribosyl_crysJ1"/>
</dbReference>
<dbReference type="PANTHER" id="PTHR16222">
    <property type="entry name" value="ADP-RIBOSYLGLYCOHYDROLASE"/>
    <property type="match status" value="1"/>
</dbReference>
<evidence type="ECO:0000256" key="1">
    <source>
        <dbReference type="SAM" id="MobiDB-lite"/>
    </source>
</evidence>
<dbReference type="Gene3D" id="3.10.180.10">
    <property type="entry name" value="2,3-Dihydroxybiphenyl 1,2-Dioxygenase, domain 1"/>
    <property type="match status" value="1"/>
</dbReference>
<sequence length="585" mass="63881">MPNLQFLAARSRGVLLCAAVGDALGWPQEQNSNIVGGNRNRYVDATPDFRDWARYGGGQYQPYIDLVSAGSYSDDTQLMLATGRTLQSEDWFAALTRRELPLLLLYSRGAGGATLRACRTWSTGTGPWVSGTTQKSQKATELYFRAGGNGVAMRIAPHVIMHATRPTEELVARVVQDGIATHGHPRALVGAAAYAVALHALVNTEGTLDFGELPARVEADKSWQSPEMLLTNVPSEWMNAAAKRNPNVMGSWTETVNEIVGMLSLVEDVARAGTRGDDLGTLERLGAFNKRCNGSGTITAAAAIYLASRNAPRPMSGLLRAAFAKNADTDTLASMTGALLGALHGPDWLADLRVRVQDHEYIERMADDLTVRSLGEERPIVDTKDFVHDRSIRQFKGQLQVGHAEGPVKLPDMRQGRLVSNFELESRGNNHAHRWVVEVDGQTLFIDKSATPPDVEVEDYKRESRAKETTPDSQRKTNNKTTRQGGFVGLTLRVSDLNSIASFYSEALGVVVERMGPHEILVGGTVKFLEDPYATFGMSIVLLTFEVPDVAATARRVGHGSREMVEAFRSTDPAGHDLDIRSIRK</sequence>
<proteinExistence type="predicted"/>